<evidence type="ECO:0000256" key="3">
    <source>
        <dbReference type="ARBA" id="ARBA00023098"/>
    </source>
</evidence>
<feature type="active site" description="Proton acceptor" evidence="4">
    <location>
        <position position="209"/>
    </location>
</feature>
<gene>
    <name evidence="6" type="ORF">KARMA_2014</name>
</gene>
<dbReference type="SUPFAM" id="SSF52151">
    <property type="entry name" value="FabD/lysophospholipase-like"/>
    <property type="match status" value="1"/>
</dbReference>
<dbReference type="EMBL" id="FMJB01000049">
    <property type="protein sequence ID" value="SCM67808.1"/>
    <property type="molecule type" value="Genomic_DNA"/>
</dbReference>
<dbReference type="GO" id="GO:0016042">
    <property type="term" value="P:lipid catabolic process"/>
    <property type="evidence" value="ECO:0007669"/>
    <property type="project" value="UniProtKB-UniRule"/>
</dbReference>
<reference evidence="7" key="1">
    <citation type="submission" date="2016-09" db="EMBL/GenBank/DDBJ databases">
        <authorList>
            <person name="Wibberg D."/>
        </authorList>
    </citation>
    <scope>NUCLEOTIDE SEQUENCE [LARGE SCALE GENOMIC DNA]</scope>
</reference>
<feature type="active site" description="Nucleophile" evidence="4">
    <location>
        <position position="49"/>
    </location>
</feature>
<dbReference type="Proteomes" id="UP000184085">
    <property type="component" value="Unassembled WGS sequence"/>
</dbReference>
<feature type="domain" description="PNPLA" evidence="5">
    <location>
        <begin position="15"/>
        <end position="222"/>
    </location>
</feature>
<feature type="short sequence motif" description="GXGXXG" evidence="4">
    <location>
        <begin position="19"/>
        <end position="24"/>
    </location>
</feature>
<keyword evidence="7" id="KW-1185">Reference proteome</keyword>
<evidence type="ECO:0000259" key="5">
    <source>
        <dbReference type="PROSITE" id="PS51635"/>
    </source>
</evidence>
<evidence type="ECO:0000256" key="1">
    <source>
        <dbReference type="ARBA" id="ARBA00022801"/>
    </source>
</evidence>
<dbReference type="PANTHER" id="PTHR14226:SF78">
    <property type="entry name" value="SLR0060 PROTEIN"/>
    <property type="match status" value="1"/>
</dbReference>
<dbReference type="Pfam" id="PF01734">
    <property type="entry name" value="Patatin"/>
    <property type="match status" value="1"/>
</dbReference>
<keyword evidence="2 4" id="KW-0442">Lipid degradation</keyword>
<sequence>MAPRSKSPNLKRINLALQGGGAHGAYTWGVLDKILEHDDIEIASMSGTSAGAMNAAAVKAGLIKNGRQGARDMLAFLWGQIAGIEDFRLPSWMTGYVLTPGQLSKTIEMSAPYVWADLVSRMMTPYAWGPFYQNPLQKIVESFDFDCVCADAGPEVFICATNVRSGKVKVFSGEELSSDVILASACLPTLFQAVEIEDPATGETEAYWDGGYTGNPALFPMFEPHLPQDIVIVNINPIHRDEIPKTPQEIQNRINEISFNASLLRELRAISFVQELIEDGAITTNQMKDVYVHMIADDQMMNNLSVATKLVPTPYVIQELRDAGRDAAEQFLVEHKDKLNMKGSVDLPSMFA</sequence>
<dbReference type="InterPro" id="IPR002641">
    <property type="entry name" value="PNPLA_dom"/>
</dbReference>
<evidence type="ECO:0000256" key="2">
    <source>
        <dbReference type="ARBA" id="ARBA00022963"/>
    </source>
</evidence>
<dbReference type="PANTHER" id="PTHR14226">
    <property type="entry name" value="NEUROPATHY TARGET ESTERASE/SWISS CHEESE D.MELANOGASTER"/>
    <property type="match status" value="1"/>
</dbReference>
<keyword evidence="3 4" id="KW-0443">Lipid metabolism</keyword>
<dbReference type="InterPro" id="IPR016035">
    <property type="entry name" value="Acyl_Trfase/lysoPLipase"/>
</dbReference>
<protein>
    <submittedName>
        <fullName evidence="6">Patatin</fullName>
    </submittedName>
</protein>
<name>A0A1M4N1A7_9RHOB</name>
<dbReference type="PROSITE" id="PS51635">
    <property type="entry name" value="PNPLA"/>
    <property type="match status" value="1"/>
</dbReference>
<feature type="short sequence motif" description="GXSXG" evidence="4">
    <location>
        <begin position="47"/>
        <end position="51"/>
    </location>
</feature>
<organism evidence="6 7">
    <name type="scientific">Donghicola eburneus</name>
    <dbReference type="NCBI Taxonomy" id="393278"/>
    <lineage>
        <taxon>Bacteria</taxon>
        <taxon>Pseudomonadati</taxon>
        <taxon>Pseudomonadota</taxon>
        <taxon>Alphaproteobacteria</taxon>
        <taxon>Rhodobacterales</taxon>
        <taxon>Roseobacteraceae</taxon>
        <taxon>Donghicola</taxon>
    </lineage>
</organism>
<dbReference type="AlphaFoldDB" id="A0A1M4N1A7"/>
<evidence type="ECO:0000313" key="7">
    <source>
        <dbReference type="Proteomes" id="UP000184085"/>
    </source>
</evidence>
<evidence type="ECO:0000313" key="6">
    <source>
        <dbReference type="EMBL" id="SCM67808.1"/>
    </source>
</evidence>
<proteinExistence type="predicted"/>
<evidence type="ECO:0000256" key="4">
    <source>
        <dbReference type="PROSITE-ProRule" id="PRU01161"/>
    </source>
</evidence>
<feature type="short sequence motif" description="DGA/G" evidence="4">
    <location>
        <begin position="209"/>
        <end position="211"/>
    </location>
</feature>
<accession>A0A1M4N1A7</accession>
<dbReference type="GO" id="GO:0016787">
    <property type="term" value="F:hydrolase activity"/>
    <property type="evidence" value="ECO:0007669"/>
    <property type="project" value="UniProtKB-UniRule"/>
</dbReference>
<dbReference type="Gene3D" id="3.40.1090.10">
    <property type="entry name" value="Cytosolic phospholipase A2 catalytic domain"/>
    <property type="match status" value="2"/>
</dbReference>
<dbReference type="InterPro" id="IPR050301">
    <property type="entry name" value="NTE"/>
</dbReference>
<keyword evidence="1 4" id="KW-0378">Hydrolase</keyword>